<name>A0A7U9DRS6_STRLI</name>
<proteinExistence type="predicted"/>
<evidence type="ECO:0000313" key="3">
    <source>
        <dbReference type="Proteomes" id="UP000014062"/>
    </source>
</evidence>
<dbReference type="AlphaFoldDB" id="A0A7U9DRS6"/>
<dbReference type="EMBL" id="CM001889">
    <property type="protein sequence ID" value="EOY45863.1"/>
    <property type="molecule type" value="Genomic_DNA"/>
</dbReference>
<sequence length="62" mass="6006">MDLAGVAGSGTRLCGVVVGCRGFALSPSSALQLHAPDPARAGHKAPSAAAGLIRTTPPRVGG</sequence>
<protein>
    <submittedName>
        <fullName evidence="2">Uncharacterized protein</fullName>
    </submittedName>
</protein>
<evidence type="ECO:0000313" key="2">
    <source>
        <dbReference type="EMBL" id="EOY45863.1"/>
    </source>
</evidence>
<dbReference type="Proteomes" id="UP000014062">
    <property type="component" value="Chromosome"/>
</dbReference>
<feature type="region of interest" description="Disordered" evidence="1">
    <location>
        <begin position="36"/>
        <end position="62"/>
    </location>
</feature>
<gene>
    <name evidence="2" type="ORF">SLI_1146</name>
</gene>
<reference evidence="3" key="1">
    <citation type="journal article" date="2013" name="Genome Biol. Evol.">
        <title>The genome sequence of Streptomyces lividans 66 reveals a novel tRNA-dependent peptide biosynthetic system within a metal-related genomic island.</title>
        <authorList>
            <person name="Cruz-Morales P."/>
            <person name="Vijgenboom E."/>
            <person name="Iruegas-Bocardo F."/>
            <person name="Girard G."/>
            <person name="Yanez-Guerra L.A."/>
            <person name="Ramos-Aboites H.E."/>
            <person name="Pernodet J.L."/>
            <person name="Anne J."/>
            <person name="van Wezel G.P."/>
            <person name="Barona-Gomez F."/>
        </authorList>
    </citation>
    <scope>NUCLEOTIDE SEQUENCE [LARGE SCALE GENOMIC DNA]</scope>
    <source>
        <strain evidence="3">1326</strain>
    </source>
</reference>
<evidence type="ECO:0000256" key="1">
    <source>
        <dbReference type="SAM" id="MobiDB-lite"/>
    </source>
</evidence>
<accession>A0A7U9DRS6</accession>
<organism evidence="2 3">
    <name type="scientific">Streptomyces lividans 1326</name>
    <dbReference type="NCBI Taxonomy" id="1200984"/>
    <lineage>
        <taxon>Bacteria</taxon>
        <taxon>Bacillati</taxon>
        <taxon>Actinomycetota</taxon>
        <taxon>Actinomycetes</taxon>
        <taxon>Kitasatosporales</taxon>
        <taxon>Streptomycetaceae</taxon>
        <taxon>Streptomyces</taxon>
    </lineage>
</organism>